<reference evidence="1 2" key="1">
    <citation type="submission" date="2019-07" db="EMBL/GenBank/DDBJ databases">
        <title>Annotation for the trematode Paragonimus westermani.</title>
        <authorList>
            <person name="Choi Y.-J."/>
        </authorList>
    </citation>
    <scope>NUCLEOTIDE SEQUENCE [LARGE SCALE GENOMIC DNA]</scope>
    <source>
        <strain evidence="1">180907_Pwestermani</strain>
    </source>
</reference>
<comment type="caution">
    <text evidence="1">The sequence shown here is derived from an EMBL/GenBank/DDBJ whole genome shotgun (WGS) entry which is preliminary data.</text>
</comment>
<accession>A0A8T0DA03</accession>
<evidence type="ECO:0000313" key="2">
    <source>
        <dbReference type="Proteomes" id="UP000699462"/>
    </source>
</evidence>
<evidence type="ECO:0000313" key="1">
    <source>
        <dbReference type="EMBL" id="KAF8564685.1"/>
    </source>
</evidence>
<proteinExistence type="predicted"/>
<dbReference type="Proteomes" id="UP000699462">
    <property type="component" value="Unassembled WGS sequence"/>
</dbReference>
<dbReference type="AlphaFoldDB" id="A0A8T0DA03"/>
<name>A0A8T0DA03_9TREM</name>
<keyword evidence="2" id="KW-1185">Reference proteome</keyword>
<dbReference type="EMBL" id="JTDF01008056">
    <property type="protein sequence ID" value="KAF8564685.1"/>
    <property type="molecule type" value="Genomic_DNA"/>
</dbReference>
<gene>
    <name evidence="1" type="ORF">P879_07600</name>
</gene>
<organism evidence="1 2">
    <name type="scientific">Paragonimus westermani</name>
    <dbReference type="NCBI Taxonomy" id="34504"/>
    <lineage>
        <taxon>Eukaryota</taxon>
        <taxon>Metazoa</taxon>
        <taxon>Spiralia</taxon>
        <taxon>Lophotrochozoa</taxon>
        <taxon>Platyhelminthes</taxon>
        <taxon>Trematoda</taxon>
        <taxon>Digenea</taxon>
        <taxon>Plagiorchiida</taxon>
        <taxon>Troglotremata</taxon>
        <taxon>Troglotrematidae</taxon>
        <taxon>Paragonimus</taxon>
    </lineage>
</organism>
<protein>
    <submittedName>
        <fullName evidence="1">Uncharacterized protein</fullName>
    </submittedName>
</protein>
<sequence>MSNLTVVTKFSPGNEIPHYHSCYGSPPPPVPSPVSSSPTNLINKCSQTSPSSSAIVAEIGSRSLAPFRTTSEKGLRLETESVVAASLLLIPVKCDVAPRLPENVAPFPRITSLSTSSSSPPSTP</sequence>